<dbReference type="Proteomes" id="UP000014500">
    <property type="component" value="Unassembled WGS sequence"/>
</dbReference>
<dbReference type="InterPro" id="IPR037193">
    <property type="entry name" value="GDNF_alpha"/>
</dbReference>
<dbReference type="SMART" id="SM00907">
    <property type="entry name" value="GDNF"/>
    <property type="match status" value="1"/>
</dbReference>
<evidence type="ECO:0000256" key="7">
    <source>
        <dbReference type="ARBA" id="ARBA00023180"/>
    </source>
</evidence>
<protein>
    <recommendedName>
        <fullName evidence="8">GDNF/GAS1 domain-containing protein</fullName>
    </recommendedName>
</protein>
<proteinExistence type="inferred from homology"/>
<comment type="similarity">
    <text evidence="2">Belongs to the GDNFR family.</text>
</comment>
<dbReference type="EnsemblMetazoa" id="SMAR015133-RA">
    <property type="protein sequence ID" value="SMAR015133-PA"/>
    <property type="gene ID" value="SMAR015133"/>
</dbReference>
<dbReference type="PANTHER" id="PTHR10269">
    <property type="entry name" value="GDNF RECEPTOR ALPHA"/>
    <property type="match status" value="1"/>
</dbReference>
<evidence type="ECO:0000256" key="5">
    <source>
        <dbReference type="ARBA" id="ARBA00023136"/>
    </source>
</evidence>
<dbReference type="GO" id="GO:0038023">
    <property type="term" value="F:signaling receptor activity"/>
    <property type="evidence" value="ECO:0007669"/>
    <property type="project" value="InterPro"/>
</dbReference>
<evidence type="ECO:0000313" key="10">
    <source>
        <dbReference type="Proteomes" id="UP000014500"/>
    </source>
</evidence>
<dbReference type="EMBL" id="JH431254">
    <property type="status" value="NOT_ANNOTATED_CDS"/>
    <property type="molecule type" value="Genomic_DNA"/>
</dbReference>
<evidence type="ECO:0000256" key="1">
    <source>
        <dbReference type="ARBA" id="ARBA00004236"/>
    </source>
</evidence>
<keyword evidence="10" id="KW-1185">Reference proteome</keyword>
<dbReference type="GO" id="GO:0007399">
    <property type="term" value="P:nervous system development"/>
    <property type="evidence" value="ECO:0007669"/>
    <property type="project" value="TreeGrafter"/>
</dbReference>
<dbReference type="SUPFAM" id="SSF110035">
    <property type="entry name" value="GDNF receptor-like"/>
    <property type="match status" value="1"/>
</dbReference>
<comment type="subcellular location">
    <subcellularLocation>
        <location evidence="1">Cell membrane</location>
    </subcellularLocation>
</comment>
<reference evidence="9" key="2">
    <citation type="submission" date="2015-02" db="UniProtKB">
        <authorList>
            <consortium name="EnsemblMetazoa"/>
        </authorList>
    </citation>
    <scope>IDENTIFICATION</scope>
</reference>
<accession>T1JMQ3</accession>
<dbReference type="GO" id="GO:0009897">
    <property type="term" value="C:external side of plasma membrane"/>
    <property type="evidence" value="ECO:0007669"/>
    <property type="project" value="TreeGrafter"/>
</dbReference>
<dbReference type="AlphaFoldDB" id="T1JMQ3"/>
<sequence>MDKMPENSNYPAPWSDLPLSGMPIKCDRAWTKIQLTPVYGCLCHEDEDIEKCAKIYALVNSNPCVQPEPPPELYTASLTRAEEVTTLVADVDATIPFPGFDYDTNESSEEHKFNPVVSALHGELVGHYSTHGHPNVIGATVDEPHIPALPPDVFPSTAIKAKSTCPKAHEVCVEDMTCRVLLDNMLQVCDTMRAPCNRTECMGAIRNFYDLGNPDIIRSVAFCICRYNDIACLIQQRQLHPPCAQRPEVELPGCHQVAAQCQSSPDCR</sequence>
<organism evidence="9 10">
    <name type="scientific">Strigamia maritima</name>
    <name type="common">European centipede</name>
    <name type="synonym">Geophilus maritimus</name>
    <dbReference type="NCBI Taxonomy" id="126957"/>
    <lineage>
        <taxon>Eukaryota</taxon>
        <taxon>Metazoa</taxon>
        <taxon>Ecdysozoa</taxon>
        <taxon>Arthropoda</taxon>
        <taxon>Myriapoda</taxon>
        <taxon>Chilopoda</taxon>
        <taxon>Pleurostigmophora</taxon>
        <taxon>Geophilomorpha</taxon>
        <taxon>Linotaeniidae</taxon>
        <taxon>Strigamia</taxon>
    </lineage>
</organism>
<evidence type="ECO:0000256" key="3">
    <source>
        <dbReference type="ARBA" id="ARBA00022475"/>
    </source>
</evidence>
<evidence type="ECO:0000256" key="6">
    <source>
        <dbReference type="ARBA" id="ARBA00023170"/>
    </source>
</evidence>
<evidence type="ECO:0000259" key="8">
    <source>
        <dbReference type="SMART" id="SM00907"/>
    </source>
</evidence>
<dbReference type="GO" id="GO:0043235">
    <property type="term" value="C:receptor complex"/>
    <property type="evidence" value="ECO:0007669"/>
    <property type="project" value="TreeGrafter"/>
</dbReference>
<keyword evidence="6" id="KW-0675">Receptor</keyword>
<dbReference type="PANTHER" id="PTHR10269:SF12">
    <property type="entry name" value="GLIAL CELL LINE-DERIVED NEUROTROPHIC FAMILY RECEPTOR-LIKE, ISOFORM E"/>
    <property type="match status" value="1"/>
</dbReference>
<keyword evidence="7" id="KW-0325">Glycoprotein</keyword>
<name>T1JMQ3_STRMM</name>
<keyword evidence="4" id="KW-0732">Signal</keyword>
<evidence type="ECO:0000256" key="4">
    <source>
        <dbReference type="ARBA" id="ARBA00022729"/>
    </source>
</evidence>
<evidence type="ECO:0000313" key="9">
    <source>
        <dbReference type="EnsemblMetazoa" id="SMAR015133-PA"/>
    </source>
</evidence>
<evidence type="ECO:0000256" key="2">
    <source>
        <dbReference type="ARBA" id="ARBA00005961"/>
    </source>
</evidence>
<reference evidence="10" key="1">
    <citation type="submission" date="2011-05" db="EMBL/GenBank/DDBJ databases">
        <authorList>
            <person name="Richards S.R."/>
            <person name="Qu J."/>
            <person name="Jiang H."/>
            <person name="Jhangiani S.N."/>
            <person name="Agravi P."/>
            <person name="Goodspeed R."/>
            <person name="Gross S."/>
            <person name="Mandapat C."/>
            <person name="Jackson L."/>
            <person name="Mathew T."/>
            <person name="Pu L."/>
            <person name="Thornton R."/>
            <person name="Saada N."/>
            <person name="Wilczek-Boney K.B."/>
            <person name="Lee S."/>
            <person name="Kovar C."/>
            <person name="Wu Y."/>
            <person name="Scherer S.E."/>
            <person name="Worley K.C."/>
            <person name="Muzny D.M."/>
            <person name="Gibbs R."/>
        </authorList>
    </citation>
    <scope>NUCLEOTIDE SEQUENCE</scope>
    <source>
        <strain evidence="10">Brora</strain>
    </source>
</reference>
<keyword evidence="3" id="KW-1003">Cell membrane</keyword>
<dbReference type="InterPro" id="IPR003438">
    <property type="entry name" value="GDNF_rcpt"/>
</dbReference>
<dbReference type="GO" id="GO:0007169">
    <property type="term" value="P:cell surface receptor protein tyrosine kinase signaling pathway"/>
    <property type="evidence" value="ECO:0007669"/>
    <property type="project" value="UniProtKB-ARBA"/>
</dbReference>
<dbReference type="InterPro" id="IPR016017">
    <property type="entry name" value="GDNF/GAS1"/>
</dbReference>
<dbReference type="Pfam" id="PF02351">
    <property type="entry name" value="GDNF"/>
    <property type="match status" value="1"/>
</dbReference>
<keyword evidence="5" id="KW-0472">Membrane</keyword>
<dbReference type="STRING" id="126957.T1JMQ3"/>
<dbReference type="HOGENOM" id="CLU_1039454_0_0_1"/>
<feature type="domain" description="GDNF/GAS1" evidence="8">
    <location>
        <begin position="165"/>
        <end position="243"/>
    </location>
</feature>